<dbReference type="CDD" id="cd03760">
    <property type="entry name" value="proteasome_beta_type_4"/>
    <property type="match status" value="1"/>
</dbReference>
<dbReference type="Proteomes" id="UP000327013">
    <property type="component" value="Unassembled WGS sequence"/>
</dbReference>
<reference evidence="11 12" key="1">
    <citation type="submission" date="2019-06" db="EMBL/GenBank/DDBJ databases">
        <title>A chromosomal-level reference genome of Carpinus fangiana (Coryloideae, Betulaceae).</title>
        <authorList>
            <person name="Yang X."/>
            <person name="Wang Z."/>
            <person name="Zhang L."/>
            <person name="Hao G."/>
            <person name="Liu J."/>
            <person name="Yang Y."/>
        </authorList>
    </citation>
    <scope>NUCLEOTIDE SEQUENCE [LARGE SCALE GENOMIC DNA]</scope>
    <source>
        <strain evidence="11">Cfa_2016G</strain>
        <tissue evidence="11">Leaf</tissue>
    </source>
</reference>
<feature type="repeat" description="WD" evidence="8">
    <location>
        <begin position="429"/>
        <end position="470"/>
    </location>
</feature>
<feature type="repeat" description="WD" evidence="8">
    <location>
        <begin position="217"/>
        <end position="264"/>
    </location>
</feature>
<dbReference type="Gene3D" id="3.60.20.10">
    <property type="entry name" value="Glutamine Phosphoribosylpyrophosphate, subunit 1, domain 1"/>
    <property type="match status" value="1"/>
</dbReference>
<dbReference type="GO" id="GO:0051603">
    <property type="term" value="P:proteolysis involved in protein catabolic process"/>
    <property type="evidence" value="ECO:0007669"/>
    <property type="project" value="InterPro"/>
</dbReference>
<dbReference type="InterPro" id="IPR011257">
    <property type="entry name" value="DNA_glycosylase"/>
</dbReference>
<dbReference type="PROSITE" id="PS00854">
    <property type="entry name" value="PROTEASOME_BETA_1"/>
    <property type="match status" value="1"/>
</dbReference>
<accession>A0A5N6KNJ9</accession>
<dbReference type="PROSITE" id="PS50082">
    <property type="entry name" value="WD_REPEATS_2"/>
    <property type="match status" value="7"/>
</dbReference>
<dbReference type="SMART" id="SM00478">
    <property type="entry name" value="ENDO3c"/>
    <property type="match status" value="1"/>
</dbReference>
<dbReference type="Pfam" id="PF00730">
    <property type="entry name" value="HhH-GPD"/>
    <property type="match status" value="1"/>
</dbReference>
<feature type="region of interest" description="Disordered" evidence="9">
    <location>
        <begin position="1613"/>
        <end position="1669"/>
    </location>
</feature>
<comment type="caution">
    <text evidence="11">The sequence shown here is derived from an EMBL/GenBank/DDBJ whole genome shotgun (WGS) entry which is preliminary data.</text>
</comment>
<feature type="compositionally biased region" description="Basic and acidic residues" evidence="9">
    <location>
        <begin position="485"/>
        <end position="499"/>
    </location>
</feature>
<feature type="region of interest" description="Disordered" evidence="9">
    <location>
        <begin position="925"/>
        <end position="1287"/>
    </location>
</feature>
<dbReference type="InterPro" id="IPR016050">
    <property type="entry name" value="Proteasome_bsu_CS"/>
</dbReference>
<dbReference type="InterPro" id="IPR011047">
    <property type="entry name" value="Quinoprotein_ADH-like_sf"/>
</dbReference>
<feature type="repeat" description="WD" evidence="8">
    <location>
        <begin position="131"/>
        <end position="173"/>
    </location>
</feature>
<feature type="compositionally biased region" description="Low complexity" evidence="9">
    <location>
        <begin position="992"/>
        <end position="1005"/>
    </location>
</feature>
<organism evidence="11 12">
    <name type="scientific">Carpinus fangiana</name>
    <dbReference type="NCBI Taxonomy" id="176857"/>
    <lineage>
        <taxon>Eukaryota</taxon>
        <taxon>Viridiplantae</taxon>
        <taxon>Streptophyta</taxon>
        <taxon>Embryophyta</taxon>
        <taxon>Tracheophyta</taxon>
        <taxon>Spermatophyta</taxon>
        <taxon>Magnoliopsida</taxon>
        <taxon>eudicotyledons</taxon>
        <taxon>Gunneridae</taxon>
        <taxon>Pentapetalae</taxon>
        <taxon>rosids</taxon>
        <taxon>fabids</taxon>
        <taxon>Fagales</taxon>
        <taxon>Betulaceae</taxon>
        <taxon>Carpinus</taxon>
    </lineage>
</organism>
<keyword evidence="7" id="KW-0539">Nucleus</keyword>
<dbReference type="Gene3D" id="2.130.10.10">
    <property type="entry name" value="YVTN repeat-like/Quinoprotein amine dehydrogenase"/>
    <property type="match status" value="1"/>
</dbReference>
<keyword evidence="3" id="KW-0963">Cytoplasm</keyword>
<evidence type="ECO:0000259" key="10">
    <source>
        <dbReference type="SMART" id="SM00478"/>
    </source>
</evidence>
<dbReference type="InterPro" id="IPR003265">
    <property type="entry name" value="HhH-GPD_domain"/>
</dbReference>
<dbReference type="SUPFAM" id="SSF56235">
    <property type="entry name" value="N-terminal nucleophile aminohydrolases (Ntn hydrolases)"/>
    <property type="match status" value="1"/>
</dbReference>
<evidence type="ECO:0000256" key="7">
    <source>
        <dbReference type="ARBA" id="ARBA00023242"/>
    </source>
</evidence>
<evidence type="ECO:0000256" key="4">
    <source>
        <dbReference type="ARBA" id="ARBA00022574"/>
    </source>
</evidence>
<dbReference type="PROSITE" id="PS00678">
    <property type="entry name" value="WD_REPEATS_1"/>
    <property type="match status" value="3"/>
</dbReference>
<comment type="subcellular location">
    <subcellularLocation>
        <location evidence="1">Nucleus</location>
        <location evidence="1">Nucleolus</location>
    </subcellularLocation>
</comment>
<comment type="subunit">
    <text evidence="2">Component of the 20S core complex of the 26S proteasome. The 26S proteasome is composed of a core protease (CP), known as the 20S proteasome, capped at one or both ends by the 19S regulatory particle (RP/PA700). The 20S proteasome core is composed of 28 subunits that are arranged in four stacked rings, resulting in a barrel-shaped structure. The two end rings are each formed by seven alpha subunits, and the two central rings are each formed by seven beta subunits. The catalytic chamber with the active sites is on the inside of the barrel.</text>
</comment>
<dbReference type="PRINTS" id="PR00320">
    <property type="entry name" value="GPROTEINBRPT"/>
</dbReference>
<keyword evidence="4 8" id="KW-0853">WD repeat</keyword>
<feature type="compositionally biased region" description="Polar residues" evidence="9">
    <location>
        <begin position="1167"/>
        <end position="1179"/>
    </location>
</feature>
<feature type="region of interest" description="Disordered" evidence="9">
    <location>
        <begin position="1804"/>
        <end position="1836"/>
    </location>
</feature>
<feature type="repeat" description="WD" evidence="8">
    <location>
        <begin position="265"/>
        <end position="305"/>
    </location>
</feature>
<feature type="compositionally biased region" description="Pro residues" evidence="9">
    <location>
        <begin position="1271"/>
        <end position="1281"/>
    </location>
</feature>
<evidence type="ECO:0000313" key="11">
    <source>
        <dbReference type="EMBL" id="KAB8336841.1"/>
    </source>
</evidence>
<dbReference type="InterPro" id="IPR001353">
    <property type="entry name" value="Proteasome_sua/b"/>
</dbReference>
<feature type="region of interest" description="Disordered" evidence="9">
    <location>
        <begin position="1"/>
        <end position="29"/>
    </location>
</feature>
<dbReference type="GO" id="GO:0005730">
    <property type="term" value="C:nucleolus"/>
    <property type="evidence" value="ECO:0007669"/>
    <property type="project" value="UniProtKB-SubCell"/>
</dbReference>
<dbReference type="InterPro" id="IPR001680">
    <property type="entry name" value="WD40_rpt"/>
</dbReference>
<dbReference type="GO" id="GO:0005839">
    <property type="term" value="C:proteasome core complex"/>
    <property type="evidence" value="ECO:0007669"/>
    <property type="project" value="InterPro"/>
</dbReference>
<feature type="compositionally biased region" description="Polar residues" evidence="9">
    <location>
        <begin position="1187"/>
        <end position="1198"/>
    </location>
</feature>
<feature type="compositionally biased region" description="Basic and acidic residues" evidence="9">
    <location>
        <begin position="14"/>
        <end position="28"/>
    </location>
</feature>
<dbReference type="SUPFAM" id="SSF48150">
    <property type="entry name" value="DNA-glycosylase"/>
    <property type="match status" value="1"/>
</dbReference>
<feature type="compositionally biased region" description="Low complexity" evidence="9">
    <location>
        <begin position="1215"/>
        <end position="1229"/>
    </location>
</feature>
<dbReference type="CDD" id="cd00200">
    <property type="entry name" value="WD40"/>
    <property type="match status" value="1"/>
</dbReference>
<feature type="compositionally biased region" description="Low complexity" evidence="9">
    <location>
        <begin position="1153"/>
        <end position="1166"/>
    </location>
</feature>
<feature type="compositionally biased region" description="Polar residues" evidence="9">
    <location>
        <begin position="1094"/>
        <end position="1110"/>
    </location>
</feature>
<evidence type="ECO:0000256" key="3">
    <source>
        <dbReference type="ARBA" id="ARBA00022490"/>
    </source>
</evidence>
<evidence type="ECO:0000256" key="9">
    <source>
        <dbReference type="SAM" id="MobiDB-lite"/>
    </source>
</evidence>
<evidence type="ECO:0000313" key="12">
    <source>
        <dbReference type="Proteomes" id="UP000327013"/>
    </source>
</evidence>
<evidence type="ECO:0000256" key="5">
    <source>
        <dbReference type="ARBA" id="ARBA00022737"/>
    </source>
</evidence>
<dbReference type="GO" id="GO:0003824">
    <property type="term" value="F:catalytic activity"/>
    <property type="evidence" value="ECO:0007669"/>
    <property type="project" value="InterPro"/>
</dbReference>
<feature type="compositionally biased region" description="Polar residues" evidence="9">
    <location>
        <begin position="1044"/>
        <end position="1070"/>
    </location>
</feature>
<dbReference type="PANTHER" id="PTHR19848:SF0">
    <property type="entry name" value="NOTCHLESS PROTEIN HOMOLOG 1"/>
    <property type="match status" value="1"/>
</dbReference>
<dbReference type="Pfam" id="PF00227">
    <property type="entry name" value="Proteasome"/>
    <property type="match status" value="2"/>
</dbReference>
<feature type="compositionally biased region" description="Basic and acidic residues" evidence="9">
    <location>
        <begin position="1233"/>
        <end position="1247"/>
    </location>
</feature>
<keyword evidence="6" id="KW-0647">Proteasome</keyword>
<feature type="domain" description="HhH-GPD" evidence="10">
    <location>
        <begin position="622"/>
        <end position="787"/>
    </location>
</feature>
<dbReference type="InterPro" id="IPR016295">
    <property type="entry name" value="Proteasome_beta4"/>
</dbReference>
<evidence type="ECO:0000256" key="2">
    <source>
        <dbReference type="ARBA" id="ARBA00011517"/>
    </source>
</evidence>
<feature type="compositionally biased region" description="Basic and acidic residues" evidence="9">
    <location>
        <begin position="975"/>
        <end position="986"/>
    </location>
</feature>
<feature type="repeat" description="WD" evidence="8">
    <location>
        <begin position="387"/>
        <end position="428"/>
    </location>
</feature>
<feature type="compositionally biased region" description="Low complexity" evidence="9">
    <location>
        <begin position="1812"/>
        <end position="1836"/>
    </location>
</feature>
<name>A0A5N6KNJ9_9ROSI</name>
<dbReference type="Pfam" id="PF00400">
    <property type="entry name" value="WD40"/>
    <property type="match status" value="7"/>
</dbReference>
<dbReference type="PANTHER" id="PTHR19848">
    <property type="entry name" value="WD40 REPEAT PROTEIN"/>
    <property type="match status" value="1"/>
</dbReference>
<feature type="compositionally biased region" description="Basic and acidic residues" evidence="9">
    <location>
        <begin position="825"/>
        <end position="838"/>
    </location>
</feature>
<feature type="compositionally biased region" description="Basic and acidic residues" evidence="9">
    <location>
        <begin position="1018"/>
        <end position="1027"/>
    </location>
</feature>
<feature type="repeat" description="WD" evidence="8">
    <location>
        <begin position="174"/>
        <end position="215"/>
    </location>
</feature>
<keyword evidence="5" id="KW-0677">Repeat</keyword>
<evidence type="ECO:0000256" key="1">
    <source>
        <dbReference type="ARBA" id="ARBA00004604"/>
    </source>
</evidence>
<dbReference type="PROSITE" id="PS50294">
    <property type="entry name" value="WD_REPEATS_REGION"/>
    <property type="match status" value="6"/>
</dbReference>
<feature type="repeat" description="WD" evidence="8">
    <location>
        <begin position="471"/>
        <end position="501"/>
    </location>
</feature>
<dbReference type="OrthoDB" id="10267436at2759"/>
<dbReference type="InterPro" id="IPR015943">
    <property type="entry name" value="WD40/YVTN_repeat-like_dom_sf"/>
</dbReference>
<feature type="region of interest" description="Disordered" evidence="9">
    <location>
        <begin position="823"/>
        <end position="852"/>
    </location>
</feature>
<protein>
    <recommendedName>
        <fullName evidence="10">HhH-GPD domain-containing protein</fullName>
    </recommendedName>
</protein>
<keyword evidence="12" id="KW-1185">Reference proteome</keyword>
<dbReference type="GO" id="GO:0006284">
    <property type="term" value="P:base-excision repair"/>
    <property type="evidence" value="ECO:0007669"/>
    <property type="project" value="InterPro"/>
</dbReference>
<dbReference type="InterPro" id="IPR019775">
    <property type="entry name" value="WD40_repeat_CS"/>
</dbReference>
<proteinExistence type="predicted"/>
<dbReference type="EMBL" id="VIBQ01000009">
    <property type="protein sequence ID" value="KAB8336841.1"/>
    <property type="molecule type" value="Genomic_DNA"/>
</dbReference>
<feature type="region of interest" description="Disordered" evidence="9">
    <location>
        <begin position="536"/>
        <end position="589"/>
    </location>
</feature>
<sequence length="2004" mass="220445">MATVLPPPSKRQKLAAEQEKQQLEDAQRIPDGLGDVRVQFVDQASGQPTGGPVSLPVAHANEDSERVPYRFAFRPDEKSTSVEEDALDISSDLYHAVIQPNLKSTEDVITLLFQPLSVFRVRAVTRCTASIVGHGQAILATQFSPGGSSRMVTGSGDSTARIWDCETGTPFKKLEGHTSWVLAVSYSPDGKHIATGSMDNTVRIWDAITGKQMGGPLRGHTKWVTSLCWEPFHLQAPGRPRLASSSKDASVRVWDVVRGTVDMAFTRHQGSVSCVKWGGTGNIYSTSNDKTVKIWNSKTGELVKSLTNHAHWVNHLALSTDFALRTAFYEQMQSVPDTDEEKRTFARERFEKAATIGGKMLEKFVTASDDCTMFLWDPSDLSKPKRMTGHQKPVNHVCFSPDGHYIASSGFDNKVKLWLARDGTFVRNLIGHVGPVYQSCFSGDSRLLVTASKDTTLKAWDVKTGKILEDLPGHKDEVFAVDWSPDGKRVGSGGKDKANRLITKPILPHRRVEPKETMVPSDADAFPVLTEAQLQEADNDAQSPPPTPENAGGRNKSQSTSSKRKSPRKSPYFNTPSPSKRPRLNPEAMSCMPFPPLSAISFGLIQERLHDEPFQLLIAVLLLNRTKGIHSMPVFFSLVEKYPAPQTLAAAPVEDIVEAIRHLGFQNQRARKMISLAQAWVETPPQKGRRFRTLNYPCEGDGKDIKLDEVLSDDDERPAALEIAHLPGVGRYAWDSWRIFCRDRLRGLAEDFRGTGAEPGFEPEWKRVLPHDKELRQCLRWMWLKENWDWDPLTGDRKQVHRPVAAWRYAGTYYFTENQSATRESGLRGETKNGHRCGESAPPSTHRQRTRTHRTATVVLPLPHFPHALRPPPPASRPRTAARRPICVEPKTPGLAAVHPITPPFHAPPPVYLWCAAAATGASIRTMPSRDPEPRRRRKEKDIDRDQGMSPKSPRERDRQLRSVKSKHSSTSSLAKEKDKDKERHRDRSPRRTASSSSTASSETTPRAKKQVTMIVPEMDRRSDDRTGSVYPSFSKAHSRESLTKSSNTPDNTDLGQARSRQGSSPTKYRSASGPGPPSPPLTQAEPDLRRAASGNNIRRTPADTTQDYMMTQDYIVNGRKGADGPSPRGLRPGTSLRHAEEGRSATPPKLNTTRAKSTSTSARGTPSKTAKPSISQGSLRGKNISVVGSNITDSDATSIAPGRKQSAPFSTLDSNAGSSPPSDNNSSPQTPKGHDEPYSPFRDGKTPIEVIYSTSSQSDLGRDRDVTPSAGPPPPPPPPAMNAGNIPRVDYLLQNGGLPHAVQKVFASAANPLPTQTYQQYSSPAVQFSKAADVQETFGPYSKLLDNFSTVISKNGSIAVATGYKSVARRLLDRLETVFARNISSETCPCAMCRSSALNGDHQRSEEDSGISWGEVLELVSGRRELPQWPPFNLPTSESGLRIANLDTGIEAPMQKLDIDVPEEYREHYIRQSQKTKKTVQRWLSSQPEEQATAPQEVDDETLMFAMLTYLEPDERRIFTALMRGLSTVPQSRTPTPAPTEPKTDFMTRIGVAIQRLYRLPKTPREPECAMYLLKNPTLHAALATLSAINENEWEVLVSGRFDGFLWSDSDDGQVDSRAPSRGPNATPLSRNGTPYSAFGGVPLSRGTPFSRGPSRGPTPGHASTAPVGFDEETEIARPGDGYASLMHAIRQRPRSRLTIYQPRDDIYGAYNPSHLHTTGPKTHTQSPSVTGTSVIGVKFDKGVVIAADNLASYGSLARFTNVRRLRPFNSKAVLGFGGDVSDMQALDRMLIQLDIRETYLGQQQDVSSQTPADAPAASDAAAAAPPAPDSAPADATALDAKNLHTYLSKVMYGRRTKLDPLWNVILVAGLDAAGAPFLASVDLLGTAFSSPTLATGFGAHLAQPILRRRVPDEAASRTLSRDEAIKLVQECMKVLYYRDARSMDQYSIAVVEPGKEVDIKWEEKLENQSWAAVWAVRAMLFRDLPSTPSHDCVPILLPKEVL</sequence>
<dbReference type="SMART" id="SM00320">
    <property type="entry name" value="WD40"/>
    <property type="match status" value="8"/>
</dbReference>
<dbReference type="InterPro" id="IPR020472">
    <property type="entry name" value="WD40_PAC1"/>
</dbReference>
<feature type="region of interest" description="Disordered" evidence="9">
    <location>
        <begin position="483"/>
        <end position="502"/>
    </location>
</feature>
<evidence type="ECO:0000256" key="8">
    <source>
        <dbReference type="PROSITE-ProRule" id="PRU00221"/>
    </source>
</evidence>
<dbReference type="Gene3D" id="1.10.340.30">
    <property type="entry name" value="Hypothetical protein, domain 2"/>
    <property type="match status" value="1"/>
</dbReference>
<evidence type="ECO:0000256" key="6">
    <source>
        <dbReference type="ARBA" id="ARBA00022942"/>
    </source>
</evidence>
<dbReference type="GO" id="GO:0000027">
    <property type="term" value="P:ribosomal large subunit assembly"/>
    <property type="evidence" value="ECO:0007669"/>
    <property type="project" value="TreeGrafter"/>
</dbReference>
<gene>
    <name evidence="11" type="ORF">FH972_021149</name>
</gene>
<feature type="compositionally biased region" description="Basic and acidic residues" evidence="9">
    <location>
        <begin position="928"/>
        <end position="961"/>
    </location>
</feature>
<dbReference type="InterPro" id="IPR029055">
    <property type="entry name" value="Ntn_hydrolases_N"/>
</dbReference>
<dbReference type="SUPFAM" id="SSF50998">
    <property type="entry name" value="Quinoprotein alcohol dehydrogenase-like"/>
    <property type="match status" value="1"/>
</dbReference>